<feature type="transmembrane region" description="Helical" evidence="3">
    <location>
        <begin position="904"/>
        <end position="924"/>
    </location>
</feature>
<dbReference type="SMART" id="SM00028">
    <property type="entry name" value="TPR"/>
    <property type="match status" value="5"/>
</dbReference>
<proteinExistence type="predicted"/>
<dbReference type="KEGG" id="aup:AsAng_0053360"/>
<accession>A0A915YJU2</accession>
<evidence type="ECO:0000313" key="6">
    <source>
        <dbReference type="Proteomes" id="UP001060919"/>
    </source>
</evidence>
<keyword evidence="3" id="KW-0812">Transmembrane</keyword>
<keyword evidence="2" id="KW-0175">Coiled coil</keyword>
<dbReference type="AlphaFoldDB" id="A0A915YJU2"/>
<sequence length="930" mass="105947">MKHLYLLFILFYAFPLSAQDMLNFPKEYSKSLSATPLDVCLRQSSETLEHLNDKDISQAHQLSLYGQQLLHLGQHEYAKEVFEKVLEINNQAYGKSDIRYVKALLDLANAYMLLIRYNEAAGMYEEALTTVKKTLGIQSPEYLETLNESGFVYTRVQNWNKGISMYKEGLRIIKKQHKTNTIYHAIILNNLGVCIKNNYNYKAAIKNYEAALKIAQQSPRLAISIAANLAECYALVERKKEAKDLLLQYTPIAKKIISTKDLTFARVWMQYGVAYTALNDFDGAKEAFTNAFLANSLTFTSLSSIPDQADDLMFKNDFLATCGQAGIMMYSIEMYKRLYEATNDVTALKDGYKIVKAMTKYGEKLMSSYLSEANKLILFRLGAAVLFDRSIYYAYELHQHTKDKQYIEDAFFFSERSKSTLLVNALRSKENQKLLDLPTGILTKEKNYKATLKNLQKRQIEAATKEEQNQIQQEINDLNIKIEQFKESLQKDYPDYYQHRYSIALSNLESVQNFLAKDNKVLIEYALGLEFHYAFVVTKNTLDIVPLNFNPTAFNQHTLNLRKTLTNYRFITKNSVQADSLFRNSASYFYTTFVKPLLAKTTKGQHLIIVPDQNLGHLPFETFLTTAPQKALDFANYPYLLKEYPISYSYSATILMGQEQRQQSRNVPKRGVLAFAAEYPKVSANSFSHQRSGNIGIVREGLQPLPGAQKEVELMQQYLFGEFHNGLTASERNFKKNAADYGIIHLAMHGVLDNKNPILSSLVFSEDSSTVEDNFLRAYEIAQLDLNADLVVLSACETGYGKFQQGEGVMSLAHSFSYAGASSILMSLWQVNDFSTSQIMKNFYVNIAKGWTKEKALRAAKLDYLSDQHNKAALHPAFWAAFVQTGDVEALELVAKSGKTFKEMGMMMMSGLALLVVLLGYGFFRWYRQR</sequence>
<keyword evidence="3" id="KW-0472">Membrane</keyword>
<organism evidence="5 6">
    <name type="scientific">Aureispira anguillae</name>
    <dbReference type="NCBI Taxonomy" id="2864201"/>
    <lineage>
        <taxon>Bacteria</taxon>
        <taxon>Pseudomonadati</taxon>
        <taxon>Bacteroidota</taxon>
        <taxon>Saprospiria</taxon>
        <taxon>Saprospirales</taxon>
        <taxon>Saprospiraceae</taxon>
        <taxon>Aureispira</taxon>
    </lineage>
</organism>
<evidence type="ECO:0000256" key="2">
    <source>
        <dbReference type="SAM" id="Coils"/>
    </source>
</evidence>
<keyword evidence="3" id="KW-1133">Transmembrane helix</keyword>
<dbReference type="SUPFAM" id="SSF48452">
    <property type="entry name" value="TPR-like"/>
    <property type="match status" value="1"/>
</dbReference>
<feature type="coiled-coil region" evidence="2">
    <location>
        <begin position="457"/>
        <end position="488"/>
    </location>
</feature>
<protein>
    <submittedName>
        <fullName evidence="5">CHAT domain-containing protein</fullName>
    </submittedName>
</protein>
<keyword evidence="1" id="KW-0802">TPR repeat</keyword>
<dbReference type="InterPro" id="IPR024983">
    <property type="entry name" value="CHAT_dom"/>
</dbReference>
<dbReference type="InterPro" id="IPR019734">
    <property type="entry name" value="TPR_rpt"/>
</dbReference>
<dbReference type="PROSITE" id="PS50005">
    <property type="entry name" value="TPR"/>
    <property type="match status" value="1"/>
</dbReference>
<dbReference type="Pfam" id="PF13424">
    <property type="entry name" value="TPR_12"/>
    <property type="match status" value="2"/>
</dbReference>
<dbReference type="EMBL" id="AP026867">
    <property type="protein sequence ID" value="BDS14555.1"/>
    <property type="molecule type" value="Genomic_DNA"/>
</dbReference>
<reference evidence="5" key="1">
    <citation type="submission" date="2022-09" db="EMBL/GenBank/DDBJ databases">
        <title>Aureispira anguillicida sp. nov., isolated from Leptocephalus of Japanese eel Anguilla japonica.</title>
        <authorList>
            <person name="Yuasa K."/>
            <person name="Mekata T."/>
            <person name="Ikunari K."/>
        </authorList>
    </citation>
    <scope>NUCLEOTIDE SEQUENCE</scope>
    <source>
        <strain evidence="5">EL160426</strain>
    </source>
</reference>
<name>A0A915YJU2_9BACT</name>
<evidence type="ECO:0000256" key="3">
    <source>
        <dbReference type="SAM" id="Phobius"/>
    </source>
</evidence>
<dbReference type="Pfam" id="PF12770">
    <property type="entry name" value="CHAT"/>
    <property type="match status" value="1"/>
</dbReference>
<feature type="domain" description="CHAT" evidence="4">
    <location>
        <begin position="586"/>
        <end position="887"/>
    </location>
</feature>
<keyword evidence="6" id="KW-1185">Reference proteome</keyword>
<evidence type="ECO:0000313" key="5">
    <source>
        <dbReference type="EMBL" id="BDS14555.1"/>
    </source>
</evidence>
<dbReference type="InterPro" id="IPR011990">
    <property type="entry name" value="TPR-like_helical_dom_sf"/>
</dbReference>
<gene>
    <name evidence="5" type="ORF">AsAng_0053360</name>
</gene>
<dbReference type="RefSeq" id="WP_264789771.1">
    <property type="nucleotide sequence ID" value="NZ_AP026867.1"/>
</dbReference>
<dbReference type="Proteomes" id="UP001060919">
    <property type="component" value="Chromosome"/>
</dbReference>
<dbReference type="Pfam" id="PF13181">
    <property type="entry name" value="TPR_8"/>
    <property type="match status" value="1"/>
</dbReference>
<evidence type="ECO:0000256" key="1">
    <source>
        <dbReference type="PROSITE-ProRule" id="PRU00339"/>
    </source>
</evidence>
<feature type="repeat" description="TPR" evidence="1">
    <location>
        <begin position="265"/>
        <end position="298"/>
    </location>
</feature>
<evidence type="ECO:0000259" key="4">
    <source>
        <dbReference type="Pfam" id="PF12770"/>
    </source>
</evidence>
<dbReference type="PANTHER" id="PTHR10098">
    <property type="entry name" value="RAPSYN-RELATED"/>
    <property type="match status" value="1"/>
</dbReference>
<dbReference type="Gene3D" id="1.25.40.10">
    <property type="entry name" value="Tetratricopeptide repeat domain"/>
    <property type="match status" value="2"/>
</dbReference>
<dbReference type="PANTHER" id="PTHR10098:SF108">
    <property type="entry name" value="TETRATRICOPEPTIDE REPEAT PROTEIN 28"/>
    <property type="match status" value="1"/>
</dbReference>